<dbReference type="Pfam" id="PF07460">
    <property type="entry name" value="NUMOD3"/>
    <property type="match status" value="2"/>
</dbReference>
<dbReference type="EMBL" id="LAZR01018830">
    <property type="protein sequence ID" value="KKL94819.1"/>
    <property type="molecule type" value="Genomic_DNA"/>
</dbReference>
<dbReference type="SUPFAM" id="SSF64496">
    <property type="entry name" value="DNA-binding domain of intron-encoded endonucleases"/>
    <property type="match status" value="1"/>
</dbReference>
<feature type="domain" description="Nuclease associated modular" evidence="2">
    <location>
        <begin position="5"/>
        <end position="21"/>
    </location>
</feature>
<reference evidence="3" key="1">
    <citation type="journal article" date="2015" name="Nature">
        <title>Complex archaea that bridge the gap between prokaryotes and eukaryotes.</title>
        <authorList>
            <person name="Spang A."/>
            <person name="Saw J.H."/>
            <person name="Jorgensen S.L."/>
            <person name="Zaremba-Niedzwiedzka K."/>
            <person name="Martijn J."/>
            <person name="Lind A.E."/>
            <person name="van Eijk R."/>
            <person name="Schleper C."/>
            <person name="Guy L."/>
            <person name="Ettema T.J."/>
        </authorList>
    </citation>
    <scope>NUCLEOTIDE SEQUENCE</scope>
</reference>
<feature type="domain" description="Nuclease associated modular" evidence="2">
    <location>
        <begin position="75"/>
        <end position="91"/>
    </location>
</feature>
<proteinExistence type="predicted"/>
<evidence type="ECO:0000256" key="1">
    <source>
        <dbReference type="SAM" id="MobiDB-lite"/>
    </source>
</evidence>
<evidence type="ECO:0000259" key="2">
    <source>
        <dbReference type="SMART" id="SM00496"/>
    </source>
</evidence>
<accession>A0A0F9G7L5</accession>
<feature type="compositionally biased region" description="Basic residues" evidence="1">
    <location>
        <begin position="41"/>
        <end position="62"/>
    </location>
</feature>
<dbReference type="SMART" id="SM00496">
    <property type="entry name" value="IENR2"/>
    <property type="match status" value="3"/>
</dbReference>
<feature type="region of interest" description="Disordered" evidence="1">
    <location>
        <begin position="35"/>
        <end position="111"/>
    </location>
</feature>
<evidence type="ECO:0000313" key="3">
    <source>
        <dbReference type="EMBL" id="KKL94819.1"/>
    </source>
</evidence>
<gene>
    <name evidence="3" type="ORF">LCGC14_1860890</name>
</gene>
<dbReference type="AlphaFoldDB" id="A0A0F9G7L5"/>
<organism evidence="3">
    <name type="scientific">marine sediment metagenome</name>
    <dbReference type="NCBI Taxonomy" id="412755"/>
    <lineage>
        <taxon>unclassified sequences</taxon>
        <taxon>metagenomes</taxon>
        <taxon>ecological metagenomes</taxon>
    </lineage>
</organism>
<comment type="caution">
    <text evidence="3">The sequence shown here is derived from an EMBL/GenBank/DDBJ whole genome shotgun (WGS) entry which is preliminary data.</text>
</comment>
<sequence>MSRNVSYKHSEETKRKIKESNIKYFKEHLEKRLGKNNSFYGKKHSKETKKQIKNSKYHKNLKGKNNPNYNNHKLKGHKMTKEQCIKISKAKKRDKNPAWIDGRSFFPYPSD</sequence>
<dbReference type="InterPro" id="IPR003611">
    <property type="entry name" value="NUMOD3"/>
</dbReference>
<dbReference type="GO" id="GO:0003677">
    <property type="term" value="F:DNA binding"/>
    <property type="evidence" value="ECO:0007669"/>
    <property type="project" value="InterPro"/>
</dbReference>
<protein>
    <recommendedName>
        <fullName evidence="2">Nuclease associated modular domain-containing protein</fullName>
    </recommendedName>
</protein>
<name>A0A0F9G7L5_9ZZZZ</name>
<feature type="domain" description="Nuclease associated modular" evidence="2">
    <location>
        <begin position="40"/>
        <end position="56"/>
    </location>
</feature>